<evidence type="ECO:0000313" key="5">
    <source>
        <dbReference type="Proteomes" id="UP000541558"/>
    </source>
</evidence>
<feature type="compositionally biased region" description="Basic and acidic residues" evidence="2">
    <location>
        <begin position="75"/>
        <end position="90"/>
    </location>
</feature>
<feature type="compositionally biased region" description="Polar residues" evidence="2">
    <location>
        <begin position="91"/>
        <end position="117"/>
    </location>
</feature>
<proteinExistence type="predicted"/>
<dbReference type="PROSITE" id="PS50103">
    <property type="entry name" value="ZF_C3H1"/>
    <property type="match status" value="1"/>
</dbReference>
<dbReference type="GO" id="GO:0008270">
    <property type="term" value="F:zinc ion binding"/>
    <property type="evidence" value="ECO:0007669"/>
    <property type="project" value="UniProtKB-KW"/>
</dbReference>
<keyword evidence="1" id="KW-0479">Metal-binding</keyword>
<evidence type="ECO:0000256" key="2">
    <source>
        <dbReference type="SAM" id="MobiDB-lite"/>
    </source>
</evidence>
<organism evidence="4 5">
    <name type="scientific">Ephemerocybe angulata</name>
    <dbReference type="NCBI Taxonomy" id="980116"/>
    <lineage>
        <taxon>Eukaryota</taxon>
        <taxon>Fungi</taxon>
        <taxon>Dikarya</taxon>
        <taxon>Basidiomycota</taxon>
        <taxon>Agaricomycotina</taxon>
        <taxon>Agaricomycetes</taxon>
        <taxon>Agaricomycetidae</taxon>
        <taxon>Agaricales</taxon>
        <taxon>Agaricineae</taxon>
        <taxon>Psathyrellaceae</taxon>
        <taxon>Ephemerocybe</taxon>
    </lineage>
</organism>
<feature type="region of interest" description="Disordered" evidence="2">
    <location>
        <begin position="25"/>
        <end position="57"/>
    </location>
</feature>
<accession>A0A8H5AT87</accession>
<evidence type="ECO:0000256" key="1">
    <source>
        <dbReference type="PROSITE-ProRule" id="PRU00723"/>
    </source>
</evidence>
<dbReference type="Proteomes" id="UP000541558">
    <property type="component" value="Unassembled WGS sequence"/>
</dbReference>
<sequence>MEALQLPNSLLDRLENGRMIQQDLKGQLRKSVERKKGESLRERNRLRKRSRSASPELGINLGLTSTERLSKRRREYSNDSDIERVPRSKLSDNYTKSSSSLTDTKMNQNDNEDSMNSALRLSKKKSYIGKQRERESELQMQESPEYPRIGDHIVSTIEAPKLLTRMTSLKTQENLIPLERSDLPWADDEDKHVSFSLNPTCVETRNLLQRFTRDTDFVIRQAKISAIAPPFPDSEWTNVIKGLPVNLDTVLSGLWFKRPPQTKYGRLGDTSFEYSSAEPAKKVSNAAQWTAAWNRTKRAYRFVFKHRAEELEQYGDYIERQFSSRVPESAGKVILLDQSIREFIKGGQANLLTDREARDGLYEAIMCADGVEASSIGGFGGSRVGKGKGKGPRQQCDKFNEKRGCERKDGSCRYAHSCKKCGKGGHGDMAKLLVLWDELGIPHKEKKQVWGAPLTVIGISVDPNLMSLTLPQEGIVQYLEPFYPNARSVRNSPLVRDTIIGSKRLRGRPTPLGAAHDLDACELNDPERTRTSLPSDFPAKFDPPQATRINARDQFDPQATTPYRYGDIAPSAHCAGSFVIPCVTSARCHLLRKLVSNCETLDTSNSVVLEVAKMTPYLGSSLKALGLHVGAHIGSPISIRTPAPLTVEPTPFILFKGIKETELGMWSDALERSSGVG</sequence>
<comment type="caution">
    <text evidence="4">The sequence shown here is derived from an EMBL/GenBank/DDBJ whole genome shotgun (WGS) entry which is preliminary data.</text>
</comment>
<protein>
    <recommendedName>
        <fullName evidence="3">C3H1-type domain-containing protein</fullName>
    </recommendedName>
</protein>
<evidence type="ECO:0000259" key="3">
    <source>
        <dbReference type="PROSITE" id="PS50103"/>
    </source>
</evidence>
<dbReference type="AlphaFoldDB" id="A0A8H5AT87"/>
<keyword evidence="5" id="KW-1185">Reference proteome</keyword>
<dbReference type="EMBL" id="JAACJK010000229">
    <property type="protein sequence ID" value="KAF5310458.1"/>
    <property type="molecule type" value="Genomic_DNA"/>
</dbReference>
<name>A0A8H5AT87_9AGAR</name>
<evidence type="ECO:0000313" key="4">
    <source>
        <dbReference type="EMBL" id="KAF5310458.1"/>
    </source>
</evidence>
<reference evidence="4 5" key="1">
    <citation type="journal article" date="2020" name="ISME J.">
        <title>Uncovering the hidden diversity of litter-decomposition mechanisms in mushroom-forming fungi.</title>
        <authorList>
            <person name="Floudas D."/>
            <person name="Bentzer J."/>
            <person name="Ahren D."/>
            <person name="Johansson T."/>
            <person name="Persson P."/>
            <person name="Tunlid A."/>
        </authorList>
    </citation>
    <scope>NUCLEOTIDE SEQUENCE [LARGE SCALE GENOMIC DNA]</scope>
    <source>
        <strain evidence="4 5">CBS 175.51</strain>
    </source>
</reference>
<dbReference type="InterPro" id="IPR000571">
    <property type="entry name" value="Znf_CCCH"/>
</dbReference>
<dbReference type="OrthoDB" id="2355984at2759"/>
<gene>
    <name evidence="4" type="ORF">D9611_012290</name>
</gene>
<feature type="compositionally biased region" description="Basic and acidic residues" evidence="2">
    <location>
        <begin position="30"/>
        <end position="43"/>
    </location>
</feature>
<keyword evidence="1" id="KW-0863">Zinc-finger</keyword>
<feature type="region of interest" description="Disordered" evidence="2">
    <location>
        <begin position="70"/>
        <end position="117"/>
    </location>
</feature>
<feature type="domain" description="C3H1-type" evidence="3">
    <location>
        <begin position="390"/>
        <end position="419"/>
    </location>
</feature>
<feature type="zinc finger region" description="C3H1-type" evidence="1">
    <location>
        <begin position="390"/>
        <end position="419"/>
    </location>
</feature>
<keyword evidence="1" id="KW-0862">Zinc</keyword>